<reference evidence="1 2" key="1">
    <citation type="submission" date="2018-07" db="EMBL/GenBank/DDBJ databases">
        <title>Genomic Encyclopedia of Type Strains, Phase III (KMG-III): the genomes of soil and plant-associated and newly described type strains.</title>
        <authorList>
            <person name="Whitman W."/>
        </authorList>
    </citation>
    <scope>NUCLEOTIDE SEQUENCE [LARGE SCALE GENOMIC DNA]</scope>
    <source>
        <strain evidence="1 2">CECT 8575</strain>
    </source>
</reference>
<sequence>MDHADRLWTTSLVDRLIPSFCRSVPSPSPGRGRVIPSACGGHLVHRSGCGQLCGQLVGNWPSPCGQVRDLCVQLVIDFRSVAAQAWGRICLWTTRVTNGLSAVDDAVIHNRVRIAPYRDTPYPKALTARCGPFCRGSCGLVQRPLCPSPAAGHGGYRCVRKQTERSASRRRRGRIPAMMHGRRHVKARKDQCRSQRSPERGVRELRVAQKRVACCLMRAVSS</sequence>
<accession>A0A368VZA7</accession>
<evidence type="ECO:0000313" key="1">
    <source>
        <dbReference type="EMBL" id="RCW47235.1"/>
    </source>
</evidence>
<comment type="caution">
    <text evidence="1">The sequence shown here is derived from an EMBL/GenBank/DDBJ whole genome shotgun (WGS) entry which is preliminary data.</text>
</comment>
<evidence type="ECO:0000313" key="2">
    <source>
        <dbReference type="Proteomes" id="UP000253495"/>
    </source>
</evidence>
<dbReference type="EMBL" id="QPJC01000001">
    <property type="protein sequence ID" value="RCW47235.1"/>
    <property type="molecule type" value="Genomic_DNA"/>
</dbReference>
<gene>
    <name evidence="1" type="ORF">DFQ14_101581</name>
</gene>
<name>A0A368VZA7_9ACTN</name>
<protein>
    <submittedName>
        <fullName evidence="1">Uncharacterized protein</fullName>
    </submittedName>
</protein>
<proteinExistence type="predicted"/>
<dbReference type="AlphaFoldDB" id="A0A368VZA7"/>
<organism evidence="1 2">
    <name type="scientific">Halopolyspora algeriensis</name>
    <dbReference type="NCBI Taxonomy" id="1500506"/>
    <lineage>
        <taxon>Bacteria</taxon>
        <taxon>Bacillati</taxon>
        <taxon>Actinomycetota</taxon>
        <taxon>Actinomycetes</taxon>
        <taxon>Actinomycetes incertae sedis</taxon>
        <taxon>Halopolyspora</taxon>
    </lineage>
</organism>
<dbReference type="Proteomes" id="UP000253495">
    <property type="component" value="Unassembled WGS sequence"/>
</dbReference>
<keyword evidence="2" id="KW-1185">Reference proteome</keyword>